<keyword evidence="5 6" id="KW-0067">ATP-binding</keyword>
<evidence type="ECO:0000256" key="6">
    <source>
        <dbReference type="PIRSR" id="PIRSR630616-2"/>
    </source>
</evidence>
<dbReference type="Gene3D" id="1.10.510.10">
    <property type="entry name" value="Transferase(Phosphotransferase) domain 1"/>
    <property type="match status" value="1"/>
</dbReference>
<evidence type="ECO:0000256" key="2">
    <source>
        <dbReference type="ARBA" id="ARBA00022679"/>
    </source>
</evidence>
<dbReference type="Proteomes" id="UP000650467">
    <property type="component" value="Unassembled WGS sequence"/>
</dbReference>
<organism evidence="10 11">
    <name type="scientific">Chlamydomonas incerta</name>
    <dbReference type="NCBI Taxonomy" id="51695"/>
    <lineage>
        <taxon>Eukaryota</taxon>
        <taxon>Viridiplantae</taxon>
        <taxon>Chlorophyta</taxon>
        <taxon>core chlorophytes</taxon>
        <taxon>Chlorophyceae</taxon>
        <taxon>CS clade</taxon>
        <taxon>Chlamydomonadales</taxon>
        <taxon>Chlamydomonadaceae</taxon>
        <taxon>Chlamydomonas</taxon>
    </lineage>
</organism>
<feature type="region of interest" description="Disordered" evidence="8">
    <location>
        <begin position="159"/>
        <end position="270"/>
    </location>
</feature>
<keyword evidence="4" id="KW-0418">Kinase</keyword>
<evidence type="ECO:0000313" key="10">
    <source>
        <dbReference type="EMBL" id="KAG2434191.1"/>
    </source>
</evidence>
<keyword evidence="2" id="KW-0808">Transferase</keyword>
<evidence type="ECO:0000256" key="3">
    <source>
        <dbReference type="ARBA" id="ARBA00022741"/>
    </source>
</evidence>
<feature type="compositionally biased region" description="Acidic residues" evidence="8">
    <location>
        <begin position="56"/>
        <end position="66"/>
    </location>
</feature>
<feature type="domain" description="Protein kinase" evidence="9">
    <location>
        <begin position="292"/>
        <end position="643"/>
    </location>
</feature>
<dbReference type="PANTHER" id="PTHR24350">
    <property type="entry name" value="SERINE/THREONINE-PROTEIN KINASE IAL-RELATED"/>
    <property type="match status" value="1"/>
</dbReference>
<dbReference type="Pfam" id="PF00069">
    <property type="entry name" value="Pkinase"/>
    <property type="match status" value="1"/>
</dbReference>
<dbReference type="InterPro" id="IPR011009">
    <property type="entry name" value="Kinase-like_dom_sf"/>
</dbReference>
<dbReference type="SMART" id="SM00220">
    <property type="entry name" value="S_TKc"/>
    <property type="match status" value="1"/>
</dbReference>
<feature type="compositionally biased region" description="Acidic residues" evidence="8">
    <location>
        <begin position="569"/>
        <end position="585"/>
    </location>
</feature>
<dbReference type="AlphaFoldDB" id="A0A835SYR4"/>
<dbReference type="GO" id="GO:0005524">
    <property type="term" value="F:ATP binding"/>
    <property type="evidence" value="ECO:0007669"/>
    <property type="project" value="UniProtKB-KW"/>
</dbReference>
<feature type="region of interest" description="Disordered" evidence="8">
    <location>
        <begin position="569"/>
        <end position="598"/>
    </location>
</feature>
<dbReference type="EMBL" id="JAEHOC010000017">
    <property type="protein sequence ID" value="KAG2434191.1"/>
    <property type="molecule type" value="Genomic_DNA"/>
</dbReference>
<dbReference type="GO" id="GO:0004674">
    <property type="term" value="F:protein serine/threonine kinase activity"/>
    <property type="evidence" value="ECO:0007669"/>
    <property type="project" value="UniProtKB-KW"/>
</dbReference>
<dbReference type="InterPro" id="IPR030616">
    <property type="entry name" value="Aur-like"/>
</dbReference>
<evidence type="ECO:0000256" key="8">
    <source>
        <dbReference type="SAM" id="MobiDB-lite"/>
    </source>
</evidence>
<proteinExistence type="predicted"/>
<feature type="region of interest" description="Disordered" evidence="8">
    <location>
        <begin position="36"/>
        <end position="98"/>
    </location>
</feature>
<feature type="region of interest" description="Disordered" evidence="8">
    <location>
        <begin position="440"/>
        <end position="478"/>
    </location>
</feature>
<keyword evidence="3 6" id="KW-0547">Nucleotide-binding</keyword>
<keyword evidence="11" id="KW-1185">Reference proteome</keyword>
<evidence type="ECO:0000256" key="4">
    <source>
        <dbReference type="ARBA" id="ARBA00022777"/>
    </source>
</evidence>
<feature type="compositionally biased region" description="Polar residues" evidence="8">
    <location>
        <begin position="231"/>
        <end position="246"/>
    </location>
</feature>
<feature type="cross-link" description="Glycyl lysine isopeptide (Lys-Gly) (interchain with G-Cter in SUMO2)" evidence="7">
    <location>
        <position position="416"/>
    </location>
</feature>
<name>A0A835SYR4_CHLIN</name>
<dbReference type="PROSITE" id="PS50011">
    <property type="entry name" value="PROTEIN_KINASE_DOM"/>
    <property type="match status" value="1"/>
</dbReference>
<comment type="caution">
    <text evidence="10">The sequence shown here is derived from an EMBL/GenBank/DDBJ whole genome shotgun (WGS) entry which is preliminary data.</text>
</comment>
<protein>
    <recommendedName>
        <fullName evidence="9">Protein kinase domain-containing protein</fullName>
    </recommendedName>
</protein>
<evidence type="ECO:0000259" key="9">
    <source>
        <dbReference type="PROSITE" id="PS50011"/>
    </source>
</evidence>
<gene>
    <name evidence="10" type="ORF">HXX76_007917</name>
</gene>
<feature type="region of interest" description="Disordered" evidence="8">
    <location>
        <begin position="1"/>
        <end position="24"/>
    </location>
</feature>
<dbReference type="InterPro" id="IPR000719">
    <property type="entry name" value="Prot_kinase_dom"/>
</dbReference>
<sequence>MRRIVSSELQPSEPPPGSGLKLPSLKAGWQSLKDRLGIARASDTPVAHGRRKHDDEESDSDGDDDFNEFKFFGNDTKREAPMVPVRAAKSSSSGDPGVLLLRSGDYGAILEGGQAPKRERFASVSSKALQARANDASLRGNSYGANGLKLSSSPTAVDNVGSMLSPDGALSTSQSFRNGHRANRGAWGDGGGPTTKMPSDTLPMASRRESSNATPSPAATSSGARHISDTWAASSARVHSQPNSTGPRGLTSPASVQHARDPLPSSPGQQLLVVSPALPPLMRRQDWVLEDYDVSRLMARTSSYVMQRATCMHSGLPVCLKTYNILAFSRESFNLLRQEVELQARLVHKHVLKMFGAFVDDGQFVIVYEHAPRGDLAAVMERFRLGAAEVVDVVIRPLLSAIAFVHSRGVCHGNVKGECIMFMQDWRLALTGLSSATNFAPASRSRRHRHEGSESSSSQYQGSGGVRSAGMLPTASRSSRSNMGAAAAAAALLNTAPELAHGSRVGGNGAAATDDGSCHGGGEVDYYSDPDFVVKAAADVAMVGRLTYELLVGCPPAIRLMGVDEDEDANDALDEGSDEGGDGYADDGGAGRRRSRARMASCPEELHFPSSVPPQARRFIRCMLAREALDRPLASDLLRDPWLLATAQTSRRRSSEMRR</sequence>
<feature type="binding site" evidence="6">
    <location>
        <begin position="369"/>
        <end position="371"/>
    </location>
    <ligand>
        <name>ATP</name>
        <dbReference type="ChEBI" id="CHEBI:30616"/>
    </ligand>
</feature>
<dbReference type="Gene3D" id="3.30.200.20">
    <property type="entry name" value="Phosphorylase Kinase, domain 1"/>
    <property type="match status" value="1"/>
</dbReference>
<evidence type="ECO:0000256" key="7">
    <source>
        <dbReference type="PIRSR" id="PIRSR630616-3"/>
    </source>
</evidence>
<feature type="compositionally biased region" description="Low complexity" evidence="8">
    <location>
        <begin position="211"/>
        <end position="224"/>
    </location>
</feature>
<dbReference type="SUPFAM" id="SSF56112">
    <property type="entry name" value="Protein kinase-like (PK-like)"/>
    <property type="match status" value="1"/>
</dbReference>
<keyword evidence="1" id="KW-0723">Serine/threonine-protein kinase</keyword>
<evidence type="ECO:0000256" key="5">
    <source>
        <dbReference type="ARBA" id="ARBA00022840"/>
    </source>
</evidence>
<evidence type="ECO:0000313" key="11">
    <source>
        <dbReference type="Proteomes" id="UP000650467"/>
    </source>
</evidence>
<evidence type="ECO:0000256" key="1">
    <source>
        <dbReference type="ARBA" id="ARBA00022527"/>
    </source>
</evidence>
<accession>A0A835SYR4</accession>
<dbReference type="OrthoDB" id="539535at2759"/>
<feature type="binding site" evidence="6">
    <location>
        <position position="321"/>
    </location>
    <ligand>
        <name>ATP</name>
        <dbReference type="ChEBI" id="CHEBI:30616"/>
    </ligand>
</feature>
<reference evidence="10" key="1">
    <citation type="journal article" date="2020" name="bioRxiv">
        <title>Comparative genomics of Chlamydomonas.</title>
        <authorList>
            <person name="Craig R.J."/>
            <person name="Hasan A.R."/>
            <person name="Ness R.W."/>
            <person name="Keightley P.D."/>
        </authorList>
    </citation>
    <scope>NUCLEOTIDE SEQUENCE</scope>
    <source>
        <strain evidence="10">SAG 7.73</strain>
    </source>
</reference>